<dbReference type="InterPro" id="IPR019462">
    <property type="entry name" value="DNA-dir_RNA_pol_bsu_external_1"/>
</dbReference>
<dbReference type="InterPro" id="IPR037034">
    <property type="entry name" value="RNA_pol_Rpb2_2_sf"/>
</dbReference>
<evidence type="ECO:0000256" key="2">
    <source>
        <dbReference type="ARBA" id="ARBA00009839"/>
    </source>
</evidence>
<dbReference type="InterPro" id="IPR007121">
    <property type="entry name" value="RNA_pol_bsu_CS"/>
</dbReference>
<evidence type="ECO:0000256" key="3">
    <source>
        <dbReference type="ARBA" id="ARBA00022478"/>
    </source>
</evidence>
<dbReference type="Gene3D" id="3.90.1800.10">
    <property type="entry name" value="RNA polymerase alpha subunit dimerisation domain"/>
    <property type="match status" value="1"/>
</dbReference>
<dbReference type="FunFam" id="3.90.1800.10:FF:000001">
    <property type="entry name" value="DNA-directed RNA polymerase subunit beta"/>
    <property type="match status" value="1"/>
</dbReference>
<dbReference type="CDD" id="cd00653">
    <property type="entry name" value="RNA_pol_B_RPB2"/>
    <property type="match status" value="1"/>
</dbReference>
<protein>
    <recommendedName>
        <fullName evidence="8 10">DNA-directed RNA polymerase subunit beta</fullName>
        <shortName evidence="8">RNAP subunit beta</shortName>
        <ecNumber evidence="8 10">2.7.7.6</ecNumber>
    </recommendedName>
    <alternativeName>
        <fullName evidence="8">RNA polymerase subunit beta</fullName>
    </alternativeName>
    <alternativeName>
        <fullName evidence="8">Transcriptase subunit beta</fullName>
    </alternativeName>
</protein>
<keyword evidence="4 8" id="KW-0808">Transferase</keyword>
<proteinExistence type="inferred from homology"/>
<evidence type="ECO:0000259" key="12">
    <source>
        <dbReference type="Pfam" id="PF00562"/>
    </source>
</evidence>
<dbReference type="SUPFAM" id="SSF64484">
    <property type="entry name" value="beta and beta-prime subunits of DNA dependent RNA-polymerase"/>
    <property type="match status" value="1"/>
</dbReference>
<dbReference type="Gene3D" id="3.90.1110.10">
    <property type="entry name" value="RNA polymerase Rpb2, domain 2"/>
    <property type="match status" value="2"/>
</dbReference>
<feature type="domain" description="RNA polymerase beta subunit protrusion" evidence="15">
    <location>
        <begin position="32"/>
        <end position="591"/>
    </location>
</feature>
<reference evidence="18" key="1">
    <citation type="submission" date="2021-02" db="EMBL/GenBank/DDBJ databases">
        <title>Genome sequence of Rhodospirillales sp. strain TMPK1 isolated from soil.</title>
        <authorList>
            <person name="Nakai R."/>
            <person name="Kusada H."/>
            <person name="Tamaki H."/>
        </authorList>
    </citation>
    <scope>NUCLEOTIDE SEQUENCE</scope>
    <source>
        <strain evidence="18">TMPK1</strain>
    </source>
</reference>
<dbReference type="InterPro" id="IPR007642">
    <property type="entry name" value="RNA_pol_Rpb2_2"/>
</dbReference>
<evidence type="ECO:0000256" key="10">
    <source>
        <dbReference type="RuleBase" id="RU363031"/>
    </source>
</evidence>
<dbReference type="GO" id="GO:0006351">
    <property type="term" value="P:DNA-templated transcription"/>
    <property type="evidence" value="ECO:0007669"/>
    <property type="project" value="UniProtKB-UniRule"/>
</dbReference>
<feature type="domain" description="RNA polymerase Rpb2" evidence="16">
    <location>
        <begin position="607"/>
        <end position="675"/>
    </location>
</feature>
<evidence type="ECO:0000313" key="19">
    <source>
        <dbReference type="Proteomes" id="UP000681075"/>
    </source>
</evidence>
<dbReference type="NCBIfam" id="TIGR02013">
    <property type="entry name" value="rpoB"/>
    <property type="match status" value="1"/>
</dbReference>
<evidence type="ECO:0000256" key="1">
    <source>
        <dbReference type="ARBA" id="ARBA00007616"/>
    </source>
</evidence>
<dbReference type="InterPro" id="IPR037033">
    <property type="entry name" value="DNA-dir_RNAP_su2_hyb_sf"/>
</dbReference>
<dbReference type="Gene3D" id="2.40.50.100">
    <property type="match status" value="1"/>
</dbReference>
<dbReference type="Pfam" id="PF04560">
    <property type="entry name" value="RNA_pol_Rpb2_7"/>
    <property type="match status" value="1"/>
</dbReference>
<keyword evidence="3 8" id="KW-0240">DNA-directed RNA polymerase</keyword>
<dbReference type="Proteomes" id="UP000681075">
    <property type="component" value="Unassembled WGS sequence"/>
</dbReference>
<evidence type="ECO:0000256" key="6">
    <source>
        <dbReference type="ARBA" id="ARBA00023163"/>
    </source>
</evidence>
<dbReference type="PROSITE" id="PS01166">
    <property type="entry name" value="RNA_POL_BETA"/>
    <property type="match status" value="1"/>
</dbReference>
<dbReference type="InterPro" id="IPR007645">
    <property type="entry name" value="RNA_pol_Rpb2_3"/>
</dbReference>
<comment type="similarity">
    <text evidence="1">In the N-terminal section; belongs to the RNA polymerase beta chain family.</text>
</comment>
<dbReference type="GO" id="GO:0003677">
    <property type="term" value="F:DNA binding"/>
    <property type="evidence" value="ECO:0007669"/>
    <property type="project" value="UniProtKB-UniRule"/>
</dbReference>
<dbReference type="NCBIfam" id="NF001616">
    <property type="entry name" value="PRK00405.1"/>
    <property type="match status" value="1"/>
</dbReference>
<gene>
    <name evidence="8 18" type="primary">rpoB</name>
    <name evidence="18" type="ORF">TMPK1_41430</name>
</gene>
<comment type="catalytic activity">
    <reaction evidence="7 8 10">
        <text>RNA(n) + a ribonucleoside 5'-triphosphate = RNA(n+1) + diphosphate</text>
        <dbReference type="Rhea" id="RHEA:21248"/>
        <dbReference type="Rhea" id="RHEA-COMP:14527"/>
        <dbReference type="Rhea" id="RHEA-COMP:17342"/>
        <dbReference type="ChEBI" id="CHEBI:33019"/>
        <dbReference type="ChEBI" id="CHEBI:61557"/>
        <dbReference type="ChEBI" id="CHEBI:140395"/>
        <dbReference type="EC" id="2.7.7.6"/>
    </reaction>
</comment>
<dbReference type="HAMAP" id="MF_01321">
    <property type="entry name" value="RNApol_bact_RpoB"/>
    <property type="match status" value="1"/>
</dbReference>
<dbReference type="InterPro" id="IPR014724">
    <property type="entry name" value="RNA_pol_RPB2_OB-fold"/>
</dbReference>
<evidence type="ECO:0000256" key="4">
    <source>
        <dbReference type="ARBA" id="ARBA00022679"/>
    </source>
</evidence>
<dbReference type="InterPro" id="IPR007641">
    <property type="entry name" value="RNA_pol_Rpb2_7"/>
</dbReference>
<dbReference type="InterPro" id="IPR042107">
    <property type="entry name" value="DNA-dir_RNA_pol_bsu_ext_1_sf"/>
</dbReference>
<dbReference type="Gene3D" id="2.40.270.10">
    <property type="entry name" value="DNA-directed RNA polymerase, subunit 2, domain 6"/>
    <property type="match status" value="2"/>
</dbReference>
<name>A0A8S8XL61_9PROT</name>
<evidence type="ECO:0000259" key="13">
    <source>
        <dbReference type="Pfam" id="PF04560"/>
    </source>
</evidence>
<comment type="similarity">
    <text evidence="8 9">Belongs to the RNA polymerase beta chain family.</text>
</comment>
<dbReference type="Gene3D" id="2.30.150.10">
    <property type="entry name" value="DNA-directed RNA polymerase, beta subunit, external 1 domain"/>
    <property type="match status" value="1"/>
</dbReference>
<keyword evidence="6 8" id="KW-0804">Transcription</keyword>
<comment type="similarity">
    <text evidence="2">In the C-terminal section; belongs to the RNA polymerase beta' chain family.</text>
</comment>
<comment type="caution">
    <text evidence="18">The sequence shown here is derived from an EMBL/GenBank/DDBJ whole genome shotgun (WGS) entry which is preliminary data.</text>
</comment>
<dbReference type="Gene3D" id="2.40.50.150">
    <property type="match status" value="1"/>
</dbReference>
<evidence type="ECO:0000256" key="8">
    <source>
        <dbReference type="HAMAP-Rule" id="MF_01321"/>
    </source>
</evidence>
<dbReference type="RefSeq" id="WP_420245718.1">
    <property type="nucleotide sequence ID" value="NZ_BOPV01000002.1"/>
</dbReference>
<evidence type="ECO:0000256" key="9">
    <source>
        <dbReference type="RuleBase" id="RU000434"/>
    </source>
</evidence>
<evidence type="ECO:0000259" key="14">
    <source>
        <dbReference type="Pfam" id="PF04561"/>
    </source>
</evidence>
<dbReference type="GO" id="GO:0032549">
    <property type="term" value="F:ribonucleoside binding"/>
    <property type="evidence" value="ECO:0007669"/>
    <property type="project" value="InterPro"/>
</dbReference>
<sequence>MADTAAIRSFSGSKRIRKTFGRIPEVTEMPNLIEVQRSSYEKFLQMDVLPEKRTITGLEEVFRSVFPIRDFSERAELDFVKYELEQPKYDVDECQQRGMTYAAPLKVTLRLSVFDVDEDSGLRSIRDIKEQDVYMVDMPLMTNNGTFVVNGTERVIVSQMHRSPGVFFDHDKGKTHSSGKYLFAARVIPYRGSWLDFEFDAKDHVYVRIDRRRKLPVTTLLYALDAKATESYRARVKQTGEEIDRRAINGMTREEILSAFYDSVTYTRVGANAVVVEPEEVPVAAKKTTKKTAAKAASKTASKTASKSASKKAAAVPAVSTDEVGLKGWKTTFDPDRLRGVKLTSNLVDADTGQVVAEIGDKITPRKAKALQEQGLKFIYVTGDELVGRYLSTDIIDESNGIVLHEAGDELTLADVEKLSQMGVRELPLLAIDHITVGAYLRNTMAIDRNATREDALIDIYRVMRPGEPPTLESAETLFSGLFFDQERYDLSAVGRVKMNARLGFQTDDQVRVLRKDDILAILKTLIELKDGRGEIDDIDNLGNRRVRSVGELMENQVRVGLLRMERAIRERMSSVDIDTVMPHDMINAKPAAAAVREFFGSSQLSQFMDQTNPLSEITHKRRLSALGPGGLTRERAGFEVRDVHPTHYGRICPIETPEGPNIGLINSLATYARVNQYGFIESPYRKVKDSRVTDEVVYLSAMEESRHTIAQANANLDKGGKFTDDLVSARASGDYMMVKPDVIDLIDVSPKQIVSVAAALIPFLENDDANRALMGSNMQRQAVPLLQADAPLVGTGMEGTVARDSGAAITARRTGVVDQIDATRIVIRATEEQDSAAPGVDIYKLRKFQRSNQNTCITQRPLVRVGDQVRAGDIIGDGPSTEFGELALGRNVLVAFMPWNGYNFEDSILISERIVRDDVFTSIHIEEFEVMARDTKLGQEEITRDIPNVGEEGLKALDEAGIVYIGAEVKPGDVLVGKVTPKGESPMTPEEKLLRAIFGEKASDVKDTSLRVPPGVQGTVVEVRVFSRRGVDKDQRALQIEAAEIERLAKDRDDELRILERSFYGRLKEVLIGHKAVTGPKGFKPGKQVTEDDLADLTQGQWRQIGVDDEKTMSAIESMGGTFDQAVSDLKARFENKVEKLQRGDELPPGVMKMVKVFVAVKRKLQPGDKMAGRHGNKGVVSRIVPVEDMPYLEDGTSVDLVLNPLGVPSRMNVGQILETHLGWASARLGRQIGELVTKYQANGKDSGPLRAKLKEVYGDEVYATDINGLDDAEVVEMGHDLRGGVPIATPVFDGAREDDINRMLTMAGLATSGQVTLTDGRTGESFDRKVTVGYIYMLKLHHLVDDKIHARSIGPYSLVTQQPLGGKAQFGGQRFGEMEVWALEAYGAAYTLQEMLTVKSDDVGGRTKAYEAIVRGEDNFEIGIPESFNVLVKELKSLGLNVDLKQRSF</sequence>
<evidence type="ECO:0000256" key="11">
    <source>
        <dbReference type="SAM" id="MobiDB-lite"/>
    </source>
</evidence>
<dbReference type="InterPro" id="IPR010243">
    <property type="entry name" value="RNA_pol_bsu_bac"/>
</dbReference>
<evidence type="ECO:0000313" key="18">
    <source>
        <dbReference type="EMBL" id="GIL41906.1"/>
    </source>
</evidence>
<evidence type="ECO:0000256" key="7">
    <source>
        <dbReference type="ARBA" id="ARBA00048552"/>
    </source>
</evidence>
<accession>A0A8S8XL61</accession>
<dbReference type="Pfam" id="PF04563">
    <property type="entry name" value="RNA_pol_Rpb2_1"/>
    <property type="match status" value="1"/>
</dbReference>
<feature type="domain" description="RNA polymerase Rpb2" evidence="13">
    <location>
        <begin position="1373"/>
        <end position="1447"/>
    </location>
</feature>
<comment type="subunit">
    <text evidence="8 10">The RNAP catalytic core consists of 2 alpha, 1 beta, 1 beta' and 1 omega subunit. When a sigma factor is associated with the core the holoenzyme is formed, which can initiate transcription.</text>
</comment>
<dbReference type="EC" id="2.7.7.6" evidence="8 10"/>
<evidence type="ECO:0000259" key="16">
    <source>
        <dbReference type="Pfam" id="PF04565"/>
    </source>
</evidence>
<evidence type="ECO:0000259" key="15">
    <source>
        <dbReference type="Pfam" id="PF04563"/>
    </source>
</evidence>
<feature type="domain" description="DNA-directed RNA polymerase subunit 2 hybrid-binding" evidence="12">
    <location>
        <begin position="812"/>
        <end position="1371"/>
    </location>
</feature>
<dbReference type="InterPro" id="IPR015712">
    <property type="entry name" value="DNA-dir_RNA_pol_su2"/>
</dbReference>
<evidence type="ECO:0000256" key="5">
    <source>
        <dbReference type="ARBA" id="ARBA00022695"/>
    </source>
</evidence>
<dbReference type="InterPro" id="IPR007644">
    <property type="entry name" value="RNA_pol_bsu_protrusion"/>
</dbReference>
<dbReference type="Gene3D" id="3.90.1100.10">
    <property type="match status" value="2"/>
</dbReference>
<feature type="domain" description="RNA polymerase Rpb2" evidence="14">
    <location>
        <begin position="449"/>
        <end position="548"/>
    </location>
</feature>
<dbReference type="Pfam" id="PF10385">
    <property type="entry name" value="RNA_pol_Rpb2_45"/>
    <property type="match status" value="1"/>
</dbReference>
<keyword evidence="19" id="KW-1185">Reference proteome</keyword>
<dbReference type="InterPro" id="IPR007120">
    <property type="entry name" value="DNA-dir_RNAP_su2_dom"/>
</dbReference>
<keyword evidence="5 8" id="KW-0548">Nucleotidyltransferase</keyword>
<feature type="compositionally biased region" description="Low complexity" evidence="11">
    <location>
        <begin position="294"/>
        <end position="307"/>
    </location>
</feature>
<dbReference type="GO" id="GO:0000428">
    <property type="term" value="C:DNA-directed RNA polymerase complex"/>
    <property type="evidence" value="ECO:0007669"/>
    <property type="project" value="UniProtKB-KW"/>
</dbReference>
<dbReference type="PANTHER" id="PTHR20856">
    <property type="entry name" value="DNA-DIRECTED RNA POLYMERASE I SUBUNIT 2"/>
    <property type="match status" value="1"/>
</dbReference>
<evidence type="ECO:0000259" key="17">
    <source>
        <dbReference type="Pfam" id="PF10385"/>
    </source>
</evidence>
<dbReference type="Pfam" id="PF04561">
    <property type="entry name" value="RNA_pol_Rpb2_2"/>
    <property type="match status" value="1"/>
</dbReference>
<feature type="domain" description="DNA-directed RNA polymerase beta subunit external 1" evidence="17">
    <location>
        <begin position="685"/>
        <end position="750"/>
    </location>
</feature>
<dbReference type="GO" id="GO:0003899">
    <property type="term" value="F:DNA-directed RNA polymerase activity"/>
    <property type="evidence" value="ECO:0007669"/>
    <property type="project" value="UniProtKB-UniRule"/>
</dbReference>
<organism evidence="18 19">
    <name type="scientific">Roseiterribacter gracilis</name>
    <dbReference type="NCBI Taxonomy" id="2812848"/>
    <lineage>
        <taxon>Bacteria</taxon>
        <taxon>Pseudomonadati</taxon>
        <taxon>Pseudomonadota</taxon>
        <taxon>Alphaproteobacteria</taxon>
        <taxon>Rhodospirillales</taxon>
        <taxon>Roseiterribacteraceae</taxon>
        <taxon>Roseiterribacter</taxon>
    </lineage>
</organism>
<dbReference type="EMBL" id="BOPV01000002">
    <property type="protein sequence ID" value="GIL41906.1"/>
    <property type="molecule type" value="Genomic_DNA"/>
</dbReference>
<dbReference type="Pfam" id="PF00562">
    <property type="entry name" value="RNA_pol_Rpb2_6"/>
    <property type="match status" value="1"/>
</dbReference>
<dbReference type="Pfam" id="PF04565">
    <property type="entry name" value="RNA_pol_Rpb2_3"/>
    <property type="match status" value="1"/>
</dbReference>
<comment type="function">
    <text evidence="8 10">DNA-dependent RNA polymerase catalyzes the transcription of DNA into RNA using the four ribonucleoside triphosphates as substrates.</text>
</comment>
<feature type="region of interest" description="Disordered" evidence="11">
    <location>
        <begin position="287"/>
        <end position="307"/>
    </location>
</feature>